<dbReference type="Gene3D" id="3.40.50.1820">
    <property type="entry name" value="alpha/beta hydrolase"/>
    <property type="match status" value="1"/>
</dbReference>
<organism evidence="3 4">
    <name type="scientific">Colocasia esculenta</name>
    <name type="common">Wild taro</name>
    <name type="synonym">Arum esculentum</name>
    <dbReference type="NCBI Taxonomy" id="4460"/>
    <lineage>
        <taxon>Eukaryota</taxon>
        <taxon>Viridiplantae</taxon>
        <taxon>Streptophyta</taxon>
        <taxon>Embryophyta</taxon>
        <taxon>Tracheophyta</taxon>
        <taxon>Spermatophyta</taxon>
        <taxon>Magnoliopsida</taxon>
        <taxon>Liliopsida</taxon>
        <taxon>Araceae</taxon>
        <taxon>Aroideae</taxon>
        <taxon>Colocasieae</taxon>
        <taxon>Colocasia</taxon>
    </lineage>
</organism>
<dbReference type="InterPro" id="IPR012328">
    <property type="entry name" value="Chalcone/stilbene_synt_C"/>
</dbReference>
<evidence type="ECO:0000259" key="1">
    <source>
        <dbReference type="Pfam" id="PF02797"/>
    </source>
</evidence>
<dbReference type="InterPro" id="IPR022742">
    <property type="entry name" value="Hydrolase_4"/>
</dbReference>
<dbReference type="AlphaFoldDB" id="A0A843VDZ0"/>
<gene>
    <name evidence="3" type="ORF">Taro_026830</name>
</gene>
<feature type="domain" description="Chalcone/stilbene synthase C-terminal" evidence="1">
    <location>
        <begin position="199"/>
        <end position="257"/>
    </location>
</feature>
<dbReference type="PANTHER" id="PTHR11614">
    <property type="entry name" value="PHOSPHOLIPASE-RELATED"/>
    <property type="match status" value="1"/>
</dbReference>
<evidence type="ECO:0000313" key="3">
    <source>
        <dbReference type="EMBL" id="MQL94175.1"/>
    </source>
</evidence>
<sequence length="296" mass="33036">MMKRLEKLRNRWRDRPLTPEEFYSQHGVAHTTSTYRNPRGLNIFNQFWVPLAGDPAGILCVVRGFTGESNWFLQLTSIFVEHGRFTVCALDHQGHGFSDGLQAHIPDINPVVDDCLSVFDAFRACFPPSLPGFLYSGSLGGAIALLVHLRSKDQESAESRRWDDAIVNDAMWSADKGSPSTAPEFSLVQAIEESESFLSSLKYFMSGMEGVIEGRLSEEGFNFLLGREMPEKIQGHIEGFCRGLMGNAGMEDFNELVLFPRISDDVQAIPSLPVPEVFESERNGSPPTWVIIGVYK</sequence>
<name>A0A843VDZ0_COLES</name>
<dbReference type="Pfam" id="PF02797">
    <property type="entry name" value="Chal_sti_synt_C"/>
    <property type="match status" value="1"/>
</dbReference>
<evidence type="ECO:0000259" key="2">
    <source>
        <dbReference type="Pfam" id="PF12146"/>
    </source>
</evidence>
<proteinExistence type="predicted"/>
<evidence type="ECO:0008006" key="5">
    <source>
        <dbReference type="Google" id="ProtNLM"/>
    </source>
</evidence>
<dbReference type="InterPro" id="IPR051044">
    <property type="entry name" value="MAG_DAG_Lipase"/>
</dbReference>
<feature type="domain" description="Serine aminopeptidase S33" evidence="2">
    <location>
        <begin position="54"/>
        <end position="153"/>
    </location>
</feature>
<dbReference type="Proteomes" id="UP000652761">
    <property type="component" value="Unassembled WGS sequence"/>
</dbReference>
<reference evidence="3" key="1">
    <citation type="submission" date="2017-07" db="EMBL/GenBank/DDBJ databases">
        <title>Taro Niue Genome Assembly and Annotation.</title>
        <authorList>
            <person name="Atibalentja N."/>
            <person name="Keating K."/>
            <person name="Fields C.J."/>
        </authorList>
    </citation>
    <scope>NUCLEOTIDE SEQUENCE</scope>
    <source>
        <strain evidence="3">Niue_2</strain>
        <tissue evidence="3">Leaf</tissue>
    </source>
</reference>
<keyword evidence="4" id="KW-1185">Reference proteome</keyword>
<evidence type="ECO:0000313" key="4">
    <source>
        <dbReference type="Proteomes" id="UP000652761"/>
    </source>
</evidence>
<dbReference type="SUPFAM" id="SSF53474">
    <property type="entry name" value="alpha/beta-Hydrolases"/>
    <property type="match status" value="1"/>
</dbReference>
<dbReference type="OrthoDB" id="2498029at2759"/>
<protein>
    <recommendedName>
        <fullName evidence="5">Serine aminopeptidase S33 domain-containing protein</fullName>
    </recommendedName>
</protein>
<accession>A0A843VDZ0</accession>
<comment type="caution">
    <text evidence="3">The sequence shown here is derived from an EMBL/GenBank/DDBJ whole genome shotgun (WGS) entry which is preliminary data.</text>
</comment>
<dbReference type="Pfam" id="PF12146">
    <property type="entry name" value="Hydrolase_4"/>
    <property type="match status" value="1"/>
</dbReference>
<dbReference type="InterPro" id="IPR029058">
    <property type="entry name" value="AB_hydrolase_fold"/>
</dbReference>
<dbReference type="EMBL" id="NMUH01001642">
    <property type="protein sequence ID" value="MQL94175.1"/>
    <property type="molecule type" value="Genomic_DNA"/>
</dbReference>